<proteinExistence type="predicted"/>
<dbReference type="EMBL" id="FNQY01000049">
    <property type="protein sequence ID" value="SEA68520.1"/>
    <property type="molecule type" value="Genomic_DNA"/>
</dbReference>
<organism evidence="1 2">
    <name type="scientific">Arachidicoccus rhizosphaerae</name>
    <dbReference type="NCBI Taxonomy" id="551991"/>
    <lineage>
        <taxon>Bacteria</taxon>
        <taxon>Pseudomonadati</taxon>
        <taxon>Bacteroidota</taxon>
        <taxon>Chitinophagia</taxon>
        <taxon>Chitinophagales</taxon>
        <taxon>Chitinophagaceae</taxon>
        <taxon>Arachidicoccus</taxon>
    </lineage>
</organism>
<dbReference type="RefSeq" id="WP_091401610.1">
    <property type="nucleotide sequence ID" value="NZ_FNQY01000049.1"/>
</dbReference>
<evidence type="ECO:0008006" key="3">
    <source>
        <dbReference type="Google" id="ProtNLM"/>
    </source>
</evidence>
<dbReference type="AlphaFoldDB" id="A0A1H4D7T8"/>
<name>A0A1H4D7T8_9BACT</name>
<evidence type="ECO:0000313" key="1">
    <source>
        <dbReference type="EMBL" id="SEA68520.1"/>
    </source>
</evidence>
<gene>
    <name evidence="1" type="ORF">SAMN05192529_1495</name>
</gene>
<reference evidence="1 2" key="1">
    <citation type="submission" date="2016-10" db="EMBL/GenBank/DDBJ databases">
        <authorList>
            <person name="de Groot N.N."/>
        </authorList>
    </citation>
    <scope>NUCLEOTIDE SEQUENCE [LARGE SCALE GENOMIC DNA]</scope>
    <source>
        <strain evidence="1 2">Vu-144</strain>
    </source>
</reference>
<dbReference type="STRING" id="551991.SAMN05192529_1495"/>
<protein>
    <recommendedName>
        <fullName evidence="3">Self-protective colicin-like immunity</fullName>
    </recommendedName>
</protein>
<dbReference type="Proteomes" id="UP000199041">
    <property type="component" value="Unassembled WGS sequence"/>
</dbReference>
<dbReference type="OrthoDB" id="1048590at2"/>
<accession>A0A1H4D7T8</accession>
<evidence type="ECO:0000313" key="2">
    <source>
        <dbReference type="Proteomes" id="UP000199041"/>
    </source>
</evidence>
<keyword evidence="2" id="KW-1185">Reference proteome</keyword>
<sequence>MYDKSDKRRLYWLIDQYLSCKINENTFCDDFHETLVNEMYYEGLTDIEHKAFSDLSDVSQRFSEYEEDFKLWAGFVTAEELKQKIIETKEKLQEQSPI</sequence>